<gene>
    <name evidence="2" type="ORF">EDD31_1194</name>
</gene>
<evidence type="ECO:0000313" key="3">
    <source>
        <dbReference type="Proteomes" id="UP000280668"/>
    </source>
</evidence>
<proteinExistence type="predicted"/>
<evidence type="ECO:0000259" key="1">
    <source>
        <dbReference type="PROSITE" id="PS50965"/>
    </source>
</evidence>
<keyword evidence="3" id="KW-1185">Reference proteome</keyword>
<reference evidence="2 3" key="1">
    <citation type="submission" date="2018-11" db="EMBL/GenBank/DDBJ databases">
        <title>Sequencing the genomes of 1000 actinobacteria strains.</title>
        <authorList>
            <person name="Klenk H.-P."/>
        </authorList>
    </citation>
    <scope>NUCLEOTIDE SEQUENCE [LARGE SCALE GENOMIC DNA]</scope>
    <source>
        <strain evidence="2 3">DSM 11294</strain>
    </source>
</reference>
<organism evidence="2 3">
    <name type="scientific">Bogoriella caseilytica</name>
    <dbReference type="NCBI Taxonomy" id="56055"/>
    <lineage>
        <taxon>Bacteria</taxon>
        <taxon>Bacillati</taxon>
        <taxon>Actinomycetota</taxon>
        <taxon>Actinomycetes</taxon>
        <taxon>Micrococcales</taxon>
        <taxon>Bogoriellaceae</taxon>
        <taxon>Bogoriella</taxon>
    </lineage>
</organism>
<comment type="caution">
    <text evidence="2">The sequence shown here is derived from an EMBL/GenBank/DDBJ whole genome shotgun (WGS) entry which is preliminary data.</text>
</comment>
<dbReference type="AlphaFoldDB" id="A0A3N2BCP4"/>
<dbReference type="EMBL" id="RKHK01000001">
    <property type="protein sequence ID" value="ROR72834.1"/>
    <property type="molecule type" value="Genomic_DNA"/>
</dbReference>
<dbReference type="Pfam" id="PF08378">
    <property type="entry name" value="NERD"/>
    <property type="match status" value="1"/>
</dbReference>
<protein>
    <submittedName>
        <fullName evidence="2">Nuclease-like protein</fullName>
    </submittedName>
</protein>
<evidence type="ECO:0000313" key="2">
    <source>
        <dbReference type="EMBL" id="ROR72834.1"/>
    </source>
</evidence>
<dbReference type="InterPro" id="IPR011528">
    <property type="entry name" value="NERD"/>
</dbReference>
<dbReference type="Proteomes" id="UP000280668">
    <property type="component" value="Unassembled WGS sequence"/>
</dbReference>
<feature type="domain" description="NERD" evidence="1">
    <location>
        <begin position="44"/>
        <end position="158"/>
    </location>
</feature>
<name>A0A3N2BCP4_9MICO</name>
<dbReference type="PROSITE" id="PS50965">
    <property type="entry name" value="NERD"/>
    <property type="match status" value="1"/>
</dbReference>
<sequence length="203" mass="22794">MQWLTAGHDERSRYRAALQQWLHRSARMREHDEHLRREAAPWAVGWAGELHVARELSGLLARDNRWRILHSVPVGASGSDIDHVLIGPGGFFTLNAKHHRNASIWVAGGTFMVNGTRHPYVRNARHEAQRASRVLSTACGFGVHTQAVIVPVNARSITIRAAPEVAVISHVALVNWLQRFPDVVPMPVVERVFAAARRPSTWR</sequence>
<accession>A0A3N2BCP4</accession>